<evidence type="ECO:0000259" key="7">
    <source>
        <dbReference type="Pfam" id="PF02163"/>
    </source>
</evidence>
<dbReference type="GO" id="GO:1905897">
    <property type="term" value="P:regulation of response to endoplasmic reticulum stress"/>
    <property type="evidence" value="ECO:0007669"/>
    <property type="project" value="TreeGrafter"/>
</dbReference>
<dbReference type="Proteomes" id="UP001157006">
    <property type="component" value="Chromosome 4"/>
</dbReference>
<dbReference type="InterPro" id="IPR008915">
    <property type="entry name" value="Peptidase_M50"/>
</dbReference>
<evidence type="ECO:0000256" key="3">
    <source>
        <dbReference type="ARBA" id="ARBA00022989"/>
    </source>
</evidence>
<feature type="domain" description="Peptidase M50" evidence="7">
    <location>
        <begin position="131"/>
        <end position="209"/>
    </location>
</feature>
<dbReference type="Pfam" id="PF02163">
    <property type="entry name" value="Peptidase_M50"/>
    <property type="match status" value="1"/>
</dbReference>
<keyword evidence="4 6" id="KW-0472">Membrane</keyword>
<feature type="transmembrane region" description="Helical" evidence="6">
    <location>
        <begin position="65"/>
        <end position="87"/>
    </location>
</feature>
<keyword evidence="3 6" id="KW-1133">Transmembrane helix</keyword>
<evidence type="ECO:0000256" key="4">
    <source>
        <dbReference type="ARBA" id="ARBA00023136"/>
    </source>
</evidence>
<dbReference type="GO" id="GO:0031293">
    <property type="term" value="P:membrane protein intracellular domain proteolysis"/>
    <property type="evidence" value="ECO:0007669"/>
    <property type="project" value="TreeGrafter"/>
</dbReference>
<dbReference type="GO" id="GO:0012505">
    <property type="term" value="C:endomembrane system"/>
    <property type="evidence" value="ECO:0007669"/>
    <property type="project" value="UniProtKB-SubCell"/>
</dbReference>
<dbReference type="PANTHER" id="PTHR13325">
    <property type="entry name" value="PROTEASE M50 MEMBRANE-BOUND TRANSCRIPTION FACTOR SITE 2 PROTEASE"/>
    <property type="match status" value="1"/>
</dbReference>
<accession>A0AAV1AFN9</accession>
<dbReference type="GO" id="GO:0004222">
    <property type="term" value="F:metalloendopeptidase activity"/>
    <property type="evidence" value="ECO:0007669"/>
    <property type="project" value="InterPro"/>
</dbReference>
<name>A0AAV1AFN9_VICFA</name>
<dbReference type="AlphaFoldDB" id="A0AAV1AFN9"/>
<evidence type="ECO:0000256" key="6">
    <source>
        <dbReference type="SAM" id="Phobius"/>
    </source>
</evidence>
<proteinExistence type="predicted"/>
<dbReference type="EMBL" id="OX451739">
    <property type="protein sequence ID" value="CAI8608691.1"/>
    <property type="molecule type" value="Genomic_DNA"/>
</dbReference>
<dbReference type="PANTHER" id="PTHR13325:SF3">
    <property type="entry name" value="MEMBRANE-BOUND TRANSCRIPTION FACTOR SITE-2 PROTEASE"/>
    <property type="match status" value="1"/>
</dbReference>
<keyword evidence="9" id="KW-1185">Reference proteome</keyword>
<dbReference type="GO" id="GO:0016020">
    <property type="term" value="C:membrane"/>
    <property type="evidence" value="ECO:0007669"/>
    <property type="project" value="InterPro"/>
</dbReference>
<keyword evidence="2 6" id="KW-0812">Transmembrane</keyword>
<protein>
    <recommendedName>
        <fullName evidence="5">Endopeptidase S2P</fullName>
    </recommendedName>
</protein>
<feature type="transmembrane region" description="Helical" evidence="6">
    <location>
        <begin position="159"/>
        <end position="175"/>
    </location>
</feature>
<dbReference type="GO" id="GO:0005737">
    <property type="term" value="C:cytoplasm"/>
    <property type="evidence" value="ECO:0007669"/>
    <property type="project" value="TreeGrafter"/>
</dbReference>
<reference evidence="8 9" key="1">
    <citation type="submission" date="2023-01" db="EMBL/GenBank/DDBJ databases">
        <authorList>
            <person name="Kreplak J."/>
        </authorList>
    </citation>
    <scope>NUCLEOTIDE SEQUENCE [LARGE SCALE GENOMIC DNA]</scope>
</reference>
<evidence type="ECO:0000256" key="2">
    <source>
        <dbReference type="ARBA" id="ARBA00022692"/>
    </source>
</evidence>
<evidence type="ECO:0000313" key="9">
    <source>
        <dbReference type="Proteomes" id="UP001157006"/>
    </source>
</evidence>
<comment type="subcellular location">
    <subcellularLocation>
        <location evidence="1">Endomembrane system</location>
        <topology evidence="1">Multi-pass membrane protein</topology>
    </subcellularLocation>
</comment>
<feature type="transmembrane region" description="Helical" evidence="6">
    <location>
        <begin position="127"/>
        <end position="147"/>
    </location>
</feature>
<evidence type="ECO:0000256" key="5">
    <source>
        <dbReference type="ARBA" id="ARBA00032658"/>
    </source>
</evidence>
<evidence type="ECO:0000313" key="8">
    <source>
        <dbReference type="EMBL" id="CAI8608691.1"/>
    </source>
</evidence>
<gene>
    <name evidence="8" type="ORF">VFH_IV097840</name>
</gene>
<evidence type="ECO:0000256" key="1">
    <source>
        <dbReference type="ARBA" id="ARBA00004127"/>
    </source>
</evidence>
<sequence>METRRMRRFMRHQRPNTTLLPLHAPPSSSTHLSNTVSFFYCDYKFTFFNKPVYLFGRRYAKFLRLWFSIGLGFALSAMLAVTLILLWELATALHLCGDSIRFRSIASELLFGFPHLRSGLRLSLVDAGYICISTIVSVFVHEFGHALAATSSEGVQVEYVAIFVAVLFPGALVAFNDDLLQALQHLTSLRIYSAGIWHNAVVKIPVFKVDDPAAWITRAEIYFDVQNTHDNMRLKLTRLSMEGSTIHWFNLLMETDNELSREKLMKAQITRYRGRRLENPFEELSILRQTGSVEEFVEALELLSSQIMRMAKDVEDELKEDDDDNDRGCGRKNGVYHLGCKEWNVLGFCQNELYMC</sequence>
<dbReference type="InterPro" id="IPR001193">
    <property type="entry name" value="MBTPS2"/>
</dbReference>
<organism evidence="8 9">
    <name type="scientific">Vicia faba</name>
    <name type="common">Broad bean</name>
    <name type="synonym">Faba vulgaris</name>
    <dbReference type="NCBI Taxonomy" id="3906"/>
    <lineage>
        <taxon>Eukaryota</taxon>
        <taxon>Viridiplantae</taxon>
        <taxon>Streptophyta</taxon>
        <taxon>Embryophyta</taxon>
        <taxon>Tracheophyta</taxon>
        <taxon>Spermatophyta</taxon>
        <taxon>Magnoliopsida</taxon>
        <taxon>eudicotyledons</taxon>
        <taxon>Gunneridae</taxon>
        <taxon>Pentapetalae</taxon>
        <taxon>rosids</taxon>
        <taxon>fabids</taxon>
        <taxon>Fabales</taxon>
        <taxon>Fabaceae</taxon>
        <taxon>Papilionoideae</taxon>
        <taxon>50 kb inversion clade</taxon>
        <taxon>NPAAA clade</taxon>
        <taxon>Hologalegina</taxon>
        <taxon>IRL clade</taxon>
        <taxon>Fabeae</taxon>
        <taxon>Vicia</taxon>
    </lineage>
</organism>